<gene>
    <name evidence="1" type="ORF">LPJ66_000176</name>
</gene>
<reference evidence="1" key="1">
    <citation type="submission" date="2022-07" db="EMBL/GenBank/DDBJ databases">
        <title>Phylogenomic reconstructions and comparative analyses of Kickxellomycotina fungi.</title>
        <authorList>
            <person name="Reynolds N.K."/>
            <person name="Stajich J.E."/>
            <person name="Barry K."/>
            <person name="Grigoriev I.V."/>
            <person name="Crous P."/>
            <person name="Smith M.E."/>
        </authorList>
    </citation>
    <scope>NUCLEOTIDE SEQUENCE</scope>
    <source>
        <strain evidence="1">Benny 63K</strain>
    </source>
</reference>
<name>A0ACC1IX16_9FUNG</name>
<evidence type="ECO:0000313" key="1">
    <source>
        <dbReference type="EMBL" id="KAJ1902289.1"/>
    </source>
</evidence>
<dbReference type="EMBL" id="JANBPG010000003">
    <property type="protein sequence ID" value="KAJ1902289.1"/>
    <property type="molecule type" value="Genomic_DNA"/>
</dbReference>
<sequence length="542" mass="59627">MTASDHDISSPTSSVGAEPRAPALEAGSKPQPIQDSKPAHKPKHNKQQEPPTQKKKSKHRPVQSFEHAFSESKQKLPPTPSLPELNLTTYPRELAHKTYAQRYAASFGDASDFSDTEDPCADGVPSTENAKVLEFHPAAQRQPAMRVGAARLSEMMMYGRRSNQPQPVAAEALAAAAAAEDAKKEKAAVKRRNRRKHNRGSQPADKLELADSASVAQMQQNNKQQNPQSKQAPASECGSNKSSEHLSLILQPMPSTDIQEEEFNGLLARGAQADEKQRAKADGSTPFHTLLQLLQRSDSKRDREAKLFKPIIISPNSTNKRPTHLYNATTTDAFAFDGIDENGAQSASKFPFCCCAPRYCVAISFVFVLISALVGFFMWPRIPTLSISSLTALAPAQVVYDTERSLFGLEMPLEISYAIRSGNFYPLKISRVHVLGFDGVTGNKIIDTKLGELRVDPLRMQFHQGNATLHYLTSDMTDPALVDLFGKCAPKDQLRKARMSEAAGQGRPGALTIRFQIRVDAYNLGWLKQPIVTLNQNINCPE</sequence>
<organism evidence="1 2">
    <name type="scientific">Kickxella alabastrina</name>
    <dbReference type="NCBI Taxonomy" id="61397"/>
    <lineage>
        <taxon>Eukaryota</taxon>
        <taxon>Fungi</taxon>
        <taxon>Fungi incertae sedis</taxon>
        <taxon>Zoopagomycota</taxon>
        <taxon>Kickxellomycotina</taxon>
        <taxon>Kickxellomycetes</taxon>
        <taxon>Kickxellales</taxon>
        <taxon>Kickxellaceae</taxon>
        <taxon>Kickxella</taxon>
    </lineage>
</organism>
<dbReference type="Proteomes" id="UP001150581">
    <property type="component" value="Unassembled WGS sequence"/>
</dbReference>
<comment type="caution">
    <text evidence="1">The sequence shown here is derived from an EMBL/GenBank/DDBJ whole genome shotgun (WGS) entry which is preliminary data.</text>
</comment>
<keyword evidence="2" id="KW-1185">Reference proteome</keyword>
<accession>A0ACC1IX16</accession>
<evidence type="ECO:0000313" key="2">
    <source>
        <dbReference type="Proteomes" id="UP001150581"/>
    </source>
</evidence>
<protein>
    <submittedName>
        <fullName evidence="1">Uncharacterized protein</fullName>
    </submittedName>
</protein>
<proteinExistence type="predicted"/>